<evidence type="ECO:0000313" key="2">
    <source>
        <dbReference type="Proteomes" id="UP000573603"/>
    </source>
</evidence>
<organism evidence="1 2">
    <name type="scientific">Fusarium anthophilum</name>
    <dbReference type="NCBI Taxonomy" id="48485"/>
    <lineage>
        <taxon>Eukaryota</taxon>
        <taxon>Fungi</taxon>
        <taxon>Dikarya</taxon>
        <taxon>Ascomycota</taxon>
        <taxon>Pezizomycotina</taxon>
        <taxon>Sordariomycetes</taxon>
        <taxon>Hypocreomycetidae</taxon>
        <taxon>Hypocreales</taxon>
        <taxon>Nectriaceae</taxon>
        <taxon>Fusarium</taxon>
        <taxon>Fusarium fujikuroi species complex</taxon>
    </lineage>
</organism>
<dbReference type="AlphaFoldDB" id="A0A8H4ZEB6"/>
<gene>
    <name evidence="1" type="ORF">FANTH_7785</name>
</gene>
<keyword evidence="2" id="KW-1185">Reference proteome</keyword>
<dbReference type="EMBL" id="JABEVY010000178">
    <property type="protein sequence ID" value="KAF5244275.1"/>
    <property type="molecule type" value="Genomic_DNA"/>
</dbReference>
<proteinExistence type="predicted"/>
<comment type="caution">
    <text evidence="1">The sequence shown here is derived from an EMBL/GenBank/DDBJ whole genome shotgun (WGS) entry which is preliminary data.</text>
</comment>
<accession>A0A8H4ZEB6</accession>
<protein>
    <submittedName>
        <fullName evidence="1">Uncharacterized protein</fullName>
    </submittedName>
</protein>
<reference evidence="1 2" key="1">
    <citation type="journal article" date="2020" name="BMC Genomics">
        <title>Correction to: Identification and distribution of gene clusters required for synthesis of sphingolipid metabolism inhibitors in diverse species of the filamentous fungus Fusarium.</title>
        <authorList>
            <person name="Kim H.S."/>
            <person name="Lohmar J.M."/>
            <person name="Busman M."/>
            <person name="Brown D.W."/>
            <person name="Naumann T.A."/>
            <person name="Divon H.H."/>
            <person name="Lysoe E."/>
            <person name="Uhlig S."/>
            <person name="Proctor R.H."/>
        </authorList>
    </citation>
    <scope>NUCLEOTIDE SEQUENCE [LARGE SCALE GENOMIC DNA]</scope>
    <source>
        <strain evidence="1 2">NRRL 25214</strain>
    </source>
</reference>
<dbReference type="Proteomes" id="UP000573603">
    <property type="component" value="Unassembled WGS sequence"/>
</dbReference>
<evidence type="ECO:0000313" key="1">
    <source>
        <dbReference type="EMBL" id="KAF5244275.1"/>
    </source>
</evidence>
<sequence length="123" mass="14198">MKRSRFRGLNVLNNSIQDMFHASEPRTQQSNFMDLERILDLRWRAKVKVAGIRIPGKDRSCLFNNKFQYIDAGGVHFILDHHIGLRNSPEEKYQDKYKEAQADFDLVAASACDPSDTARLEDV</sequence>
<name>A0A8H4ZEB6_9HYPO</name>